<dbReference type="InterPro" id="IPR000836">
    <property type="entry name" value="PRTase_dom"/>
</dbReference>
<dbReference type="Gene3D" id="3.40.50.2020">
    <property type="match status" value="1"/>
</dbReference>
<dbReference type="PANTHER" id="PTHR19278">
    <property type="entry name" value="OROTATE PHOSPHORIBOSYLTRANSFERASE"/>
    <property type="match status" value="1"/>
</dbReference>
<keyword evidence="4 6" id="KW-0808">Transferase</keyword>
<keyword evidence="5 6" id="KW-0665">Pyrimidine biosynthesis</keyword>
<dbReference type="GO" id="GO:0044205">
    <property type="term" value="P:'de novo' UMP biosynthetic process"/>
    <property type="evidence" value="ECO:0007669"/>
    <property type="project" value="UniProtKB-UniRule"/>
</dbReference>
<dbReference type="CDD" id="cd06223">
    <property type="entry name" value="PRTases_typeI"/>
    <property type="match status" value="1"/>
</dbReference>
<comment type="catalytic activity">
    <reaction evidence="6">
        <text>orotidine 5'-phosphate + diphosphate = orotate + 5-phospho-alpha-D-ribose 1-diphosphate</text>
        <dbReference type="Rhea" id="RHEA:10380"/>
        <dbReference type="ChEBI" id="CHEBI:30839"/>
        <dbReference type="ChEBI" id="CHEBI:33019"/>
        <dbReference type="ChEBI" id="CHEBI:57538"/>
        <dbReference type="ChEBI" id="CHEBI:58017"/>
        <dbReference type="EC" id="2.4.2.10"/>
    </reaction>
</comment>
<dbReference type="Proteomes" id="UP000008458">
    <property type="component" value="Chromosome"/>
</dbReference>
<comment type="pathway">
    <text evidence="1 6">Pyrimidine metabolism; UMP biosynthesis via de novo pathway; UMP from orotate: step 1/2.</text>
</comment>
<protein>
    <recommendedName>
        <fullName evidence="2 6">Orotate phosphoribosyltransferase</fullName>
        <shortName evidence="6">OPRT</shortName>
        <shortName evidence="6">OPRTase</shortName>
        <ecNumber evidence="2 6">2.4.2.10</ecNumber>
    </recommendedName>
</protein>
<proteinExistence type="inferred from homology"/>
<keyword evidence="9" id="KW-1185">Reference proteome</keyword>
<evidence type="ECO:0000313" key="8">
    <source>
        <dbReference type="EMBL" id="AEE94012.1"/>
    </source>
</evidence>
<evidence type="ECO:0000256" key="2">
    <source>
        <dbReference type="ARBA" id="ARBA00011971"/>
    </source>
</evidence>
<reference key="2">
    <citation type="journal article" date="2011" name="Extremophiles">
        <title>Genomic analyses of Acidianus hospitalis W1 a host for studying crenarchaeal virus and plasmid life cycles.</title>
        <authorList>
            <person name="You X.Y."/>
            <person name="Liu C."/>
            <person name="Wang S.Y."/>
            <person name="Jiang C.Y."/>
            <person name="Shah S.A."/>
            <person name="Prangishvili D."/>
            <person name="Liu S.J."/>
            <person name="Garrett R.A."/>
        </authorList>
    </citation>
    <scope>NUCLEOTIDE SEQUENCE</scope>
    <source>
        <strain>W1</strain>
    </source>
</reference>
<comment type="similarity">
    <text evidence="6">Belongs to the purine/pyrimidine phosphoribosyltransferase family. PyrE subfamily.</text>
</comment>
<dbReference type="InterPro" id="IPR023031">
    <property type="entry name" value="OPRT"/>
</dbReference>
<evidence type="ECO:0000256" key="6">
    <source>
        <dbReference type="HAMAP-Rule" id="MF_01208"/>
    </source>
</evidence>
<dbReference type="InterPro" id="IPR004467">
    <property type="entry name" value="Or_phspho_trans_dom"/>
</dbReference>
<dbReference type="SUPFAM" id="SSF53271">
    <property type="entry name" value="PRTase-like"/>
    <property type="match status" value="1"/>
</dbReference>
<feature type="binding site" evidence="6">
    <location>
        <position position="104"/>
    </location>
    <ligand>
        <name>5-phospho-alpha-D-ribose 1-diphosphate</name>
        <dbReference type="ChEBI" id="CHEBI:58017"/>
        <note>ligand shared between dimeric partners</note>
    </ligand>
</feature>
<keyword evidence="6" id="KW-0460">Magnesium</keyword>
<comment type="cofactor">
    <cofactor evidence="6">
        <name>Mg(2+)</name>
        <dbReference type="ChEBI" id="CHEBI:18420"/>
    </cofactor>
</comment>
<evidence type="ECO:0000256" key="3">
    <source>
        <dbReference type="ARBA" id="ARBA00022676"/>
    </source>
</evidence>
<dbReference type="EC" id="2.4.2.10" evidence="2 6"/>
<dbReference type="GO" id="GO:0019856">
    <property type="term" value="P:pyrimidine nucleobase biosynthetic process"/>
    <property type="evidence" value="ECO:0007669"/>
    <property type="project" value="TreeGrafter"/>
</dbReference>
<dbReference type="GO" id="GO:0004588">
    <property type="term" value="F:orotate phosphoribosyltransferase activity"/>
    <property type="evidence" value="ECO:0007669"/>
    <property type="project" value="UniProtKB-UniRule"/>
</dbReference>
<gene>
    <name evidence="6" type="primary">pyrE</name>
    <name evidence="8" type="ordered locus">Ahos_1128</name>
</gene>
<feature type="binding site" description="in other chain" evidence="6">
    <location>
        <begin position="125"/>
        <end position="133"/>
    </location>
    <ligand>
        <name>5-phospho-alpha-D-ribose 1-diphosphate</name>
        <dbReference type="ChEBI" id="CHEBI:58017"/>
        <note>ligand shared between dimeric partners</note>
    </ligand>
</feature>
<evidence type="ECO:0000256" key="1">
    <source>
        <dbReference type="ARBA" id="ARBA00004889"/>
    </source>
</evidence>
<comment type="subunit">
    <text evidence="6">Homodimer.</text>
</comment>
<dbReference type="PANTHER" id="PTHR19278:SF9">
    <property type="entry name" value="URIDINE 5'-MONOPHOSPHATE SYNTHASE"/>
    <property type="match status" value="1"/>
</dbReference>
<evidence type="ECO:0000313" key="9">
    <source>
        <dbReference type="Proteomes" id="UP000008458"/>
    </source>
</evidence>
<dbReference type="KEGG" id="aho:Ahos_1128"/>
<feature type="binding site" evidence="6">
    <location>
        <position position="157"/>
    </location>
    <ligand>
        <name>orotate</name>
        <dbReference type="ChEBI" id="CHEBI:30839"/>
    </ligand>
</feature>
<dbReference type="AlphaFoldDB" id="F4BA15"/>
<evidence type="ECO:0000256" key="5">
    <source>
        <dbReference type="ARBA" id="ARBA00022975"/>
    </source>
</evidence>
<dbReference type="HOGENOM" id="CLU_074878_2_0_2"/>
<dbReference type="STRING" id="933801.Ahos_1128"/>
<dbReference type="GO" id="GO:0000287">
    <property type="term" value="F:magnesium ion binding"/>
    <property type="evidence" value="ECO:0007669"/>
    <property type="project" value="UniProtKB-UniRule"/>
</dbReference>
<feature type="binding site" evidence="6">
    <location>
        <position position="100"/>
    </location>
    <ligand>
        <name>5-phospho-alpha-D-ribose 1-diphosphate</name>
        <dbReference type="ChEBI" id="CHEBI:58017"/>
        <note>ligand shared between dimeric partners</note>
    </ligand>
</feature>
<name>F4BA15_ACIHW</name>
<reference evidence="8 9" key="1">
    <citation type="journal article" date="2011" name="Extremophiles">
        <title>Genomic analysis of Acidianus hospitalis W1 a host for studying crenarchaeal virus and plasmid life cycles.</title>
        <authorList>
            <person name="You X.Y."/>
            <person name="Liu C."/>
            <person name="Wang S.Y."/>
            <person name="Jiang C.Y."/>
            <person name="Shah S.A."/>
            <person name="Prangishvili D."/>
            <person name="She Q."/>
            <person name="Liu S.J."/>
            <person name="Garrett R.A."/>
        </authorList>
    </citation>
    <scope>NUCLEOTIDE SEQUENCE [LARGE SCALE GENOMIC DNA]</scope>
    <source>
        <strain evidence="8 9">W1</strain>
    </source>
</reference>
<feature type="binding site" evidence="6">
    <location>
        <position position="129"/>
    </location>
    <ligand>
        <name>orotate</name>
        <dbReference type="ChEBI" id="CHEBI:30839"/>
    </ligand>
</feature>
<dbReference type="eggNOG" id="arCOG00029">
    <property type="taxonomic scope" value="Archaea"/>
</dbReference>
<evidence type="ECO:0000256" key="4">
    <source>
        <dbReference type="ARBA" id="ARBA00022679"/>
    </source>
</evidence>
<comment type="caution">
    <text evidence="6">Lacks conserved residue(s) required for the propagation of feature annotation.</text>
</comment>
<keyword evidence="3 6" id="KW-0328">Glycosyltransferase</keyword>
<dbReference type="InterPro" id="IPR029057">
    <property type="entry name" value="PRTase-like"/>
</dbReference>
<dbReference type="HAMAP" id="MF_01208">
    <property type="entry name" value="PyrE"/>
    <property type="match status" value="1"/>
</dbReference>
<evidence type="ECO:0000259" key="7">
    <source>
        <dbReference type="Pfam" id="PF00156"/>
    </source>
</evidence>
<sequence length="207" mass="23409">MRKLYLNSFSIIPRMDFAESLLQRKLLLIGNFILTSGKTSPYYLDLRRLPNYPEFFTVVDKAIEELRNVKFDMIIGIATGGIPLASFVACKLGKPMGYVRLEKKGYGTDKLLEADVKDKEIVIVDDVATTGGSIERSADEIIRNGGKVSHALVIVDRKEGAKERLEKMGITLHYLYSIHDILKSILPKLNDNERKMIEEYLVKNVEG</sequence>
<comment type="function">
    <text evidence="6">Catalyzes the transfer of a ribosyl phosphate group from 5-phosphoribose 1-diphosphate to orotate, leading to the formation of orotidine monophosphate (OMP).</text>
</comment>
<accession>F4BA15</accession>
<feature type="domain" description="Phosphoribosyltransferase" evidence="7">
    <location>
        <begin position="52"/>
        <end position="165"/>
    </location>
</feature>
<dbReference type="EMBL" id="CP002535">
    <property type="protein sequence ID" value="AEE94012.1"/>
    <property type="molecule type" value="Genomic_DNA"/>
</dbReference>
<organism evidence="8 9">
    <name type="scientific">Acidianus hospitalis (strain W1)</name>
    <dbReference type="NCBI Taxonomy" id="933801"/>
    <lineage>
        <taxon>Archaea</taxon>
        <taxon>Thermoproteota</taxon>
        <taxon>Thermoprotei</taxon>
        <taxon>Sulfolobales</taxon>
        <taxon>Sulfolobaceae</taxon>
        <taxon>Acidianus</taxon>
    </lineage>
</organism>
<dbReference type="Pfam" id="PF00156">
    <property type="entry name" value="Pribosyltran"/>
    <property type="match status" value="1"/>
</dbReference>
<dbReference type="UniPathway" id="UPA00070">
    <property type="reaction ID" value="UER00119"/>
</dbReference>
<dbReference type="NCBIfam" id="TIGR00336">
    <property type="entry name" value="pyrE"/>
    <property type="match status" value="1"/>
</dbReference>